<keyword evidence="3" id="KW-1185">Reference proteome</keyword>
<feature type="domain" description="S1 motif" evidence="1">
    <location>
        <begin position="4"/>
        <end position="77"/>
    </location>
</feature>
<keyword evidence="2" id="KW-0614">Plasmid</keyword>
<keyword evidence="2" id="KW-0687">Ribonucleoprotein</keyword>
<protein>
    <submittedName>
        <fullName evidence="2">30S ribosomal protein s1</fullName>
    </submittedName>
</protein>
<accession>A0A449B0A0</accession>
<dbReference type="Proteomes" id="UP000289862">
    <property type="component" value="Plasmid 2"/>
</dbReference>
<evidence type="ECO:0000313" key="2">
    <source>
        <dbReference type="EMBL" id="VEU73166.1"/>
    </source>
</evidence>
<gene>
    <name evidence="2" type="primary">rpsA</name>
    <name evidence="2" type="ORF">NCTC10186_00654</name>
</gene>
<organism evidence="2 3">
    <name type="scientific">Mycoplasmopsis gallopavonis</name>
    <dbReference type="NCBI Taxonomy" id="76629"/>
    <lineage>
        <taxon>Bacteria</taxon>
        <taxon>Bacillati</taxon>
        <taxon>Mycoplasmatota</taxon>
        <taxon>Mycoplasmoidales</taxon>
        <taxon>Metamycoplasmataceae</taxon>
        <taxon>Mycoplasmopsis</taxon>
    </lineage>
</organism>
<dbReference type="GO" id="GO:0003676">
    <property type="term" value="F:nucleic acid binding"/>
    <property type="evidence" value="ECO:0007669"/>
    <property type="project" value="InterPro"/>
</dbReference>
<dbReference type="RefSeq" id="WP_119572264.1">
    <property type="nucleotide sequence ID" value="NZ_LR215032.1"/>
</dbReference>
<dbReference type="KEGG" id="mgal:NCTC10186_00654"/>
<name>A0A449B0A0_9BACT</name>
<geneLocation type="plasmid" evidence="2 3">
    <name>2</name>
</geneLocation>
<dbReference type="Pfam" id="PF00575">
    <property type="entry name" value="S1"/>
    <property type="match status" value="1"/>
</dbReference>
<dbReference type="InterPro" id="IPR003029">
    <property type="entry name" value="S1_domain"/>
</dbReference>
<dbReference type="InterPro" id="IPR012340">
    <property type="entry name" value="NA-bd_OB-fold"/>
</dbReference>
<proteinExistence type="predicted"/>
<dbReference type="SUPFAM" id="SSF50249">
    <property type="entry name" value="Nucleic acid-binding proteins"/>
    <property type="match status" value="1"/>
</dbReference>
<sequence length="134" mass="15852">MEYKTKEIAEGKITRTGKKFAVVETDDQVSFIINKQEVSDFPKTRVYEVLKLNDRINFVVLKYSDDNSYNYASFKRNHPSFMNGPFTYSLKSTEKGFRNLYSHTISFIEKLNLNSKNEQQIRNKTHFKNFKTNK</sequence>
<evidence type="ECO:0000313" key="3">
    <source>
        <dbReference type="Proteomes" id="UP000289862"/>
    </source>
</evidence>
<keyword evidence="2" id="KW-0689">Ribosomal protein</keyword>
<evidence type="ECO:0000259" key="1">
    <source>
        <dbReference type="SMART" id="SM00316"/>
    </source>
</evidence>
<dbReference type="OrthoDB" id="398924at2"/>
<reference evidence="2 3" key="1">
    <citation type="submission" date="2019-01" db="EMBL/GenBank/DDBJ databases">
        <authorList>
            <consortium name="Pathogen Informatics"/>
        </authorList>
    </citation>
    <scope>NUCLEOTIDE SEQUENCE [LARGE SCALE GENOMIC DNA]</scope>
    <source>
        <strain evidence="2 3">NCTC10186</strain>
        <plasmid evidence="3">2</plasmid>
    </source>
</reference>
<dbReference type="Gene3D" id="2.40.50.140">
    <property type="entry name" value="Nucleic acid-binding proteins"/>
    <property type="match status" value="1"/>
</dbReference>
<dbReference type="EMBL" id="LR215032">
    <property type="protein sequence ID" value="VEU73166.1"/>
    <property type="molecule type" value="Genomic_DNA"/>
</dbReference>
<dbReference type="GO" id="GO:0005840">
    <property type="term" value="C:ribosome"/>
    <property type="evidence" value="ECO:0007669"/>
    <property type="project" value="UniProtKB-KW"/>
</dbReference>
<dbReference type="SMART" id="SM00316">
    <property type="entry name" value="S1"/>
    <property type="match status" value="1"/>
</dbReference>
<dbReference type="AlphaFoldDB" id="A0A449B0A0"/>